<feature type="transmembrane region" description="Helical" evidence="6">
    <location>
        <begin position="787"/>
        <end position="806"/>
    </location>
</feature>
<feature type="domain" description="P-type ATPase A" evidence="7">
    <location>
        <begin position="114"/>
        <end position="206"/>
    </location>
</feature>
<keyword evidence="8" id="KW-0378">Hydrolase</keyword>
<feature type="transmembrane region" description="Helical" evidence="6">
    <location>
        <begin position="225"/>
        <end position="245"/>
    </location>
</feature>
<feature type="transmembrane region" description="Helical" evidence="6">
    <location>
        <begin position="725"/>
        <end position="743"/>
    </location>
</feature>
<evidence type="ECO:0000313" key="9">
    <source>
        <dbReference type="Proteomes" id="UP001519305"/>
    </source>
</evidence>
<dbReference type="InterPro" id="IPR023298">
    <property type="entry name" value="ATPase_P-typ_TM_dom_sf"/>
</dbReference>
<feature type="transmembrane region" description="Helical" evidence="6">
    <location>
        <begin position="691"/>
        <end position="713"/>
    </location>
</feature>
<dbReference type="RefSeq" id="WP_209652029.1">
    <property type="nucleotide sequence ID" value="NZ_CP047357.1"/>
</dbReference>
<evidence type="ECO:0000259" key="7">
    <source>
        <dbReference type="Pfam" id="PF00122"/>
    </source>
</evidence>
<dbReference type="NCBIfam" id="TIGR01494">
    <property type="entry name" value="ATPase_P-type"/>
    <property type="match status" value="2"/>
</dbReference>
<dbReference type="InterPro" id="IPR059000">
    <property type="entry name" value="ATPase_P-type_domA"/>
</dbReference>
<dbReference type="PROSITE" id="PS00154">
    <property type="entry name" value="ATPASE_E1_E2"/>
    <property type="match status" value="1"/>
</dbReference>
<dbReference type="PANTHER" id="PTHR42861">
    <property type="entry name" value="CALCIUM-TRANSPORTING ATPASE"/>
    <property type="match status" value="1"/>
</dbReference>
<evidence type="ECO:0000256" key="4">
    <source>
        <dbReference type="ARBA" id="ARBA00022989"/>
    </source>
</evidence>
<protein>
    <submittedName>
        <fullName evidence="8">Cation-transporting ATPase E</fullName>
        <ecNumber evidence="8">3.6.3.-</ecNumber>
    </submittedName>
</protein>
<comment type="subcellular location">
    <subcellularLocation>
        <location evidence="1">Cell membrane</location>
        <topology evidence="1">Multi-pass membrane protein</topology>
    </subcellularLocation>
</comment>
<comment type="caution">
    <text evidence="8">The sequence shown here is derived from an EMBL/GenBank/DDBJ whole genome shotgun (WGS) entry which is preliminary data.</text>
</comment>
<dbReference type="Gene3D" id="3.40.50.1000">
    <property type="entry name" value="HAD superfamily/HAD-like"/>
    <property type="match status" value="1"/>
</dbReference>
<name>A0ABS4U570_9CORY</name>
<dbReference type="PRINTS" id="PR00119">
    <property type="entry name" value="CATATPASE"/>
</dbReference>
<dbReference type="Pfam" id="PF00702">
    <property type="entry name" value="Hydrolase"/>
    <property type="match status" value="1"/>
</dbReference>
<evidence type="ECO:0000256" key="2">
    <source>
        <dbReference type="ARBA" id="ARBA00022692"/>
    </source>
</evidence>
<feature type="transmembrane region" description="Helical" evidence="6">
    <location>
        <begin position="755"/>
        <end position="775"/>
    </location>
</feature>
<reference evidence="8 9" key="1">
    <citation type="submission" date="2021-03" db="EMBL/GenBank/DDBJ databases">
        <title>Sequencing the genomes of 1000 actinobacteria strains.</title>
        <authorList>
            <person name="Klenk H.-P."/>
        </authorList>
    </citation>
    <scope>NUCLEOTIDE SEQUENCE [LARGE SCALE GENOMIC DNA]</scope>
    <source>
        <strain evidence="8 9">DSM 44506</strain>
    </source>
</reference>
<dbReference type="SUPFAM" id="SSF81653">
    <property type="entry name" value="Calcium ATPase, transduction domain A"/>
    <property type="match status" value="1"/>
</dbReference>
<keyword evidence="5 6" id="KW-0472">Membrane</keyword>
<feature type="transmembrane region" description="Helical" evidence="6">
    <location>
        <begin position="77"/>
        <end position="95"/>
    </location>
</feature>
<dbReference type="SFLD" id="SFLDF00027">
    <property type="entry name" value="p-type_atpase"/>
    <property type="match status" value="1"/>
</dbReference>
<evidence type="ECO:0000256" key="1">
    <source>
        <dbReference type="ARBA" id="ARBA00004651"/>
    </source>
</evidence>
<dbReference type="InterPro" id="IPR036412">
    <property type="entry name" value="HAD-like_sf"/>
</dbReference>
<sequence length="824" mass="87206">MRGDGGEGIDTAFVTGPGGLTREQVDQRVRAGLVNHLPPTSGRTVTDIIRANVFTRINAILAVLLAIVLWTGSWVNGAFGLLIIANSIVGVVQELRAKRTLDKLSIVGRARPMVIRDGAGTRELDREEIVVDDLVELGAGDQIVVDGVARSVDGLDVDESPLTGESNPVHKNVGDPLYSGSHVVSGGGTQQATKVGANAYAAQLAAEASKFTLTDSELLRGINKILRVITWILVPTGVLVIWTQLFRSGQPLREALLAMVASLVPMVPEGLVLMTSIAFAIGIVRLGRRRVLTNELPAIEGLARVNVVCVDKTGTLTENRMHVREVVQLDDVDEAAVRPILAALGGLEERPNATTLAVNEHLAGLGVGDPGWQVADKVPFTSARKWAGATFEGEGTWVLGAPDILAAEESAALGRAAGLMAEGLRVLLLARANPDVAATVSDVTVGPDEHVDEHPGMLEPVALVVLDQTLRPDARETLEYFEAENVTVKVISGDNAASVGAVARALDLPGGDRPVDARDLPDPAGGGAQREAFADAVEEGHVFGRVTADQKRAMVRALQSHGHVVAMTGDGVNDILALKEANIGVAMGAGAPATRSVSQLVLLDNRFAVMPHVVAEGRRVIGNIERVANLFLTKTIYSVFLALAVGIIGYAYPFEPIHVTITGWFTIGIPAFVLSLAPNHERAKPGFASRVFRLALPSGLIVGMLTFGFWLWAYPGADAAPEVEGAASTATLVVLIISALWVLAVVARPYEPWKIALLATAAGAYAVIFLVRPIASILHLHPVPTGMGVAAVLTGMVGAVLVEAVWQFNRTREDRLRTQTVNCR</sequence>
<dbReference type="EC" id="3.6.3.-" evidence="8"/>
<dbReference type="InterPro" id="IPR018303">
    <property type="entry name" value="ATPase_P-typ_P_site"/>
</dbReference>
<keyword evidence="3" id="KW-1278">Translocase</keyword>
<dbReference type="Gene3D" id="1.20.1110.10">
    <property type="entry name" value="Calcium-transporting ATPase, transmembrane domain"/>
    <property type="match status" value="1"/>
</dbReference>
<evidence type="ECO:0000256" key="6">
    <source>
        <dbReference type="SAM" id="Phobius"/>
    </source>
</evidence>
<organism evidence="8 9">
    <name type="scientific">Corynebacterium freneyi</name>
    <dbReference type="NCBI Taxonomy" id="134034"/>
    <lineage>
        <taxon>Bacteria</taxon>
        <taxon>Bacillati</taxon>
        <taxon>Actinomycetota</taxon>
        <taxon>Actinomycetes</taxon>
        <taxon>Mycobacteriales</taxon>
        <taxon>Corynebacteriaceae</taxon>
        <taxon>Corynebacterium</taxon>
    </lineage>
</organism>
<gene>
    <name evidence="8" type="ORF">JOF33_000486</name>
</gene>
<dbReference type="SFLD" id="SFLDS00003">
    <property type="entry name" value="Haloacid_Dehalogenase"/>
    <property type="match status" value="1"/>
</dbReference>
<dbReference type="InterPro" id="IPR023214">
    <property type="entry name" value="HAD_sf"/>
</dbReference>
<evidence type="ECO:0000256" key="3">
    <source>
        <dbReference type="ARBA" id="ARBA00022967"/>
    </source>
</evidence>
<dbReference type="GO" id="GO:0016787">
    <property type="term" value="F:hydrolase activity"/>
    <property type="evidence" value="ECO:0007669"/>
    <property type="project" value="UniProtKB-KW"/>
</dbReference>
<dbReference type="InterPro" id="IPR001757">
    <property type="entry name" value="P_typ_ATPase"/>
</dbReference>
<evidence type="ECO:0000256" key="5">
    <source>
        <dbReference type="ARBA" id="ARBA00023136"/>
    </source>
</evidence>
<keyword evidence="2 6" id="KW-0812">Transmembrane</keyword>
<keyword evidence="9" id="KW-1185">Reference proteome</keyword>
<dbReference type="Gene3D" id="3.40.1110.10">
    <property type="entry name" value="Calcium-transporting ATPase, cytoplasmic domain N"/>
    <property type="match status" value="1"/>
</dbReference>
<evidence type="ECO:0000313" key="8">
    <source>
        <dbReference type="EMBL" id="MBP2331787.1"/>
    </source>
</evidence>
<dbReference type="InterPro" id="IPR023299">
    <property type="entry name" value="ATPase_P-typ_cyto_dom_N"/>
</dbReference>
<feature type="transmembrane region" description="Helical" evidence="6">
    <location>
        <begin position="657"/>
        <end position="679"/>
    </location>
</feature>
<accession>A0ABS4U570</accession>
<feature type="transmembrane region" description="Helical" evidence="6">
    <location>
        <begin position="257"/>
        <end position="284"/>
    </location>
</feature>
<feature type="transmembrane region" description="Helical" evidence="6">
    <location>
        <begin position="53"/>
        <end position="71"/>
    </location>
</feature>
<dbReference type="Proteomes" id="UP001519305">
    <property type="component" value="Unassembled WGS sequence"/>
</dbReference>
<dbReference type="SFLD" id="SFLDG00002">
    <property type="entry name" value="C1.7:_P-type_atpase_like"/>
    <property type="match status" value="1"/>
</dbReference>
<proteinExistence type="predicted"/>
<dbReference type="Gene3D" id="2.70.150.10">
    <property type="entry name" value="Calcium-transporting ATPase, cytoplasmic transduction domain A"/>
    <property type="match status" value="1"/>
</dbReference>
<keyword evidence="4 6" id="KW-1133">Transmembrane helix</keyword>
<feature type="transmembrane region" description="Helical" evidence="6">
    <location>
        <begin position="627"/>
        <end position="651"/>
    </location>
</feature>
<dbReference type="EMBL" id="JAGINY010000001">
    <property type="protein sequence ID" value="MBP2331787.1"/>
    <property type="molecule type" value="Genomic_DNA"/>
</dbReference>
<dbReference type="Pfam" id="PF00122">
    <property type="entry name" value="E1-E2_ATPase"/>
    <property type="match status" value="1"/>
</dbReference>
<dbReference type="InterPro" id="IPR044492">
    <property type="entry name" value="P_typ_ATPase_HD_dom"/>
</dbReference>
<dbReference type="InterPro" id="IPR008250">
    <property type="entry name" value="ATPase_P-typ_transduc_dom_A_sf"/>
</dbReference>
<dbReference type="SUPFAM" id="SSF56784">
    <property type="entry name" value="HAD-like"/>
    <property type="match status" value="1"/>
</dbReference>
<dbReference type="SUPFAM" id="SSF81665">
    <property type="entry name" value="Calcium ATPase, transmembrane domain M"/>
    <property type="match status" value="1"/>
</dbReference>